<comment type="caution">
    <text evidence="3">The sequence shown here is derived from an EMBL/GenBank/DDBJ whole genome shotgun (WGS) entry which is preliminary data.</text>
</comment>
<organism evidence="3 4">
    <name type="scientific">Ancylostoma ceylanicum</name>
    <dbReference type="NCBI Taxonomy" id="53326"/>
    <lineage>
        <taxon>Eukaryota</taxon>
        <taxon>Metazoa</taxon>
        <taxon>Ecdysozoa</taxon>
        <taxon>Nematoda</taxon>
        <taxon>Chromadorea</taxon>
        <taxon>Rhabditida</taxon>
        <taxon>Rhabditina</taxon>
        <taxon>Rhabditomorpha</taxon>
        <taxon>Strongyloidea</taxon>
        <taxon>Ancylostomatidae</taxon>
        <taxon>Ancylostomatinae</taxon>
        <taxon>Ancylostoma</taxon>
    </lineage>
</organism>
<feature type="compositionally biased region" description="Basic and acidic residues" evidence="1">
    <location>
        <begin position="8"/>
        <end position="19"/>
    </location>
</feature>
<evidence type="ECO:0000256" key="1">
    <source>
        <dbReference type="SAM" id="MobiDB-lite"/>
    </source>
</evidence>
<gene>
    <name evidence="3" type="primary">Acey_s0655.g1199</name>
    <name evidence="3" type="synonym">Acey-C18G1.1</name>
    <name evidence="3" type="ORF">Y032_0655g1199</name>
</gene>
<feature type="region of interest" description="Disordered" evidence="1">
    <location>
        <begin position="181"/>
        <end position="204"/>
    </location>
</feature>
<evidence type="ECO:0000313" key="3">
    <source>
        <dbReference type="EMBL" id="EYC39469.1"/>
    </source>
</evidence>
<reference evidence="4" key="1">
    <citation type="journal article" date="2015" name="Nat. Genet.">
        <title>The genome and transcriptome of the zoonotic hookworm Ancylostoma ceylanicum identify infection-specific gene families.</title>
        <authorList>
            <person name="Schwarz E.M."/>
            <person name="Hu Y."/>
            <person name="Antoshechkin I."/>
            <person name="Miller M.M."/>
            <person name="Sternberg P.W."/>
            <person name="Aroian R.V."/>
        </authorList>
    </citation>
    <scope>NUCLEOTIDE SEQUENCE</scope>
    <source>
        <strain evidence="4">HY135</strain>
    </source>
</reference>
<evidence type="ECO:0000256" key="2">
    <source>
        <dbReference type="SAM" id="Phobius"/>
    </source>
</evidence>
<dbReference type="AlphaFoldDB" id="A0A016WI39"/>
<keyword evidence="2" id="KW-0472">Membrane</keyword>
<feature type="transmembrane region" description="Helical" evidence="2">
    <location>
        <begin position="64"/>
        <end position="81"/>
    </location>
</feature>
<feature type="compositionally biased region" description="Polar residues" evidence="1">
    <location>
        <begin position="181"/>
        <end position="192"/>
    </location>
</feature>
<keyword evidence="2" id="KW-1133">Transmembrane helix</keyword>
<proteinExistence type="predicted"/>
<evidence type="ECO:0000313" key="4">
    <source>
        <dbReference type="Proteomes" id="UP000024635"/>
    </source>
</evidence>
<dbReference type="OrthoDB" id="5847726at2759"/>
<dbReference type="Proteomes" id="UP000024635">
    <property type="component" value="Unassembled WGS sequence"/>
</dbReference>
<feature type="transmembrane region" description="Helical" evidence="2">
    <location>
        <begin position="93"/>
        <end position="116"/>
    </location>
</feature>
<dbReference type="EMBL" id="JARK01000255">
    <property type="protein sequence ID" value="EYC39469.1"/>
    <property type="molecule type" value="Genomic_DNA"/>
</dbReference>
<keyword evidence="4" id="KW-1185">Reference proteome</keyword>
<feature type="transmembrane region" description="Helical" evidence="2">
    <location>
        <begin position="40"/>
        <end position="58"/>
    </location>
</feature>
<sequence length="204" mass="23089">MIFINTRPLDEGIHGDRRPSKAPSHHSTHSEPKKIHMSKVALCLLVFYLLVSVIPVLLHYPLSLVSLFVPGIVFLYAICTLRSESKSDHWPCCLVAIVGILIKIAAIVIYIIIFPVKDAEKKYSNLPVRLQVRADVTMNQYRMIFFVVLIALEIFVLMVGVCLKWHLTAFERIDSNAQKRSFQRTTTSNQPLVSCDPGRRTSTA</sequence>
<accession>A0A016WI39</accession>
<keyword evidence="2" id="KW-0812">Transmembrane</keyword>
<feature type="transmembrane region" description="Helical" evidence="2">
    <location>
        <begin position="143"/>
        <end position="163"/>
    </location>
</feature>
<protein>
    <submittedName>
        <fullName evidence="3">Uncharacterized protein</fullName>
    </submittedName>
</protein>
<name>A0A016WI39_9BILA</name>
<feature type="region of interest" description="Disordered" evidence="1">
    <location>
        <begin position="1"/>
        <end position="32"/>
    </location>
</feature>